<keyword evidence="7" id="KW-0812">Transmembrane</keyword>
<protein>
    <recommendedName>
        <fullName evidence="6">Sensor protein</fullName>
        <ecNumber evidence="6">2.7.13.3</ecNumber>
    </recommendedName>
</protein>
<reference evidence="9" key="1">
    <citation type="submission" date="2006-08" db="EMBL/GenBank/DDBJ databases">
        <title>Complete sequence of Chromosome1 of Shewanella sp. MR-7.</title>
        <authorList>
            <consortium name="US DOE Joint Genome Institute"/>
            <person name="Copeland A."/>
            <person name="Lucas S."/>
            <person name="Lapidus A."/>
            <person name="Barry K."/>
            <person name="Detter J.C."/>
            <person name="Glavina del Rio T."/>
            <person name="Hammon N."/>
            <person name="Israni S."/>
            <person name="Dalin E."/>
            <person name="Tice H."/>
            <person name="Pitluck S."/>
            <person name="Kiss H."/>
            <person name="Brettin T."/>
            <person name="Bruce D."/>
            <person name="Han C."/>
            <person name="Tapia R."/>
            <person name="Gilna P."/>
            <person name="Schmutz J."/>
            <person name="Larimer F."/>
            <person name="Land M."/>
            <person name="Hauser L."/>
            <person name="Kyrpides N."/>
            <person name="Mikhailova N."/>
            <person name="Nealson K."/>
            <person name="Konstantinidis K."/>
            <person name="Klappenbach J."/>
            <person name="Tiedje J."/>
            <person name="Richardson P."/>
        </authorList>
    </citation>
    <scope>NUCLEOTIDE SEQUENCE</scope>
    <source>
        <strain evidence="9">MR-7</strain>
    </source>
</reference>
<dbReference type="CDD" id="cd22900">
    <property type="entry name" value="NarX_sensor"/>
    <property type="match status" value="1"/>
</dbReference>
<keyword evidence="6 7" id="KW-0472">Membrane</keyword>
<comment type="catalytic activity">
    <reaction evidence="6">
        <text>ATP + protein L-histidine = ADP + protein N-phospho-L-histidine.</text>
        <dbReference type="EC" id="2.7.13.3"/>
    </reaction>
</comment>
<keyword evidence="6" id="KW-1003">Cell membrane</keyword>
<evidence type="ECO:0000256" key="7">
    <source>
        <dbReference type="SAM" id="Phobius"/>
    </source>
</evidence>
<dbReference type="PANTHER" id="PTHR24421:SF51">
    <property type="entry name" value="NITRATE_NITRITE SENSOR PROTEIN NARX"/>
    <property type="match status" value="1"/>
</dbReference>
<dbReference type="SUPFAM" id="SSF158472">
    <property type="entry name" value="HAMP domain-like"/>
    <property type="match status" value="1"/>
</dbReference>
<dbReference type="SUPFAM" id="SSF55874">
    <property type="entry name" value="ATPase domain of HSP90 chaperone/DNA topoisomerase II/histidine kinase"/>
    <property type="match status" value="1"/>
</dbReference>
<dbReference type="GO" id="GO:0005886">
    <property type="term" value="C:plasma membrane"/>
    <property type="evidence" value="ECO:0007669"/>
    <property type="project" value="UniProtKB-SubCell"/>
</dbReference>
<keyword evidence="3 6" id="KW-0808">Transferase</keyword>
<keyword evidence="7" id="KW-1133">Transmembrane helix</keyword>
<dbReference type="Pfam" id="PF00672">
    <property type="entry name" value="HAMP"/>
    <property type="match status" value="1"/>
</dbReference>
<sequence>MVISSWVSNSLQGSAHAIDEIGSMRMKSYRLLSFLPLENEQKLLLANSPFISKLNIGKNQLNKGEDVVKLKVFLEREDLINDFNDLYQYWNLQLQPTLLSAKTASDARVKVDFFVAKLDNLVKKIDSNTEVKLKLVSRVHSVFIFLSVLLTIVGVVFLKLRIFRPWQELLRIANSISSGDFSQRFRERKYHDEMTILGDAMSCMSTQLRKMYDELERRVQQKTLHIREQNLWLSFLYRSSNQLHSSASTCLRYFPILKELEELIPFTSMQLRLYEYNNSNNFEQFKTSNTVRPKYCADHECELCLDKSFSQSTLNCKMLEWPLRDQYGEYGVMIAYCLNDQDLTPLQSQLVKTLVEQLSTSLALEYQDYKNKQLMIMDERAVIARELHDSIAQSLSCLKIKVSCLQMQSKNLGAEQLVLIQEMRTELNSAYSHLRELLTTFRLKLNEPGLHPALESTIEEFNKKLGFSIELIYQLPPNCVSSHQAIHLVHIVREALSNIYKHANADCAVVQLDFDPIHNHIQVVIRDNGIGLSGDMTKVNHYGISIMNDRAKNLPGKCSIDNHLNGGVEVKILFNATYSSLIKNGDDNV</sequence>
<evidence type="ECO:0000256" key="2">
    <source>
        <dbReference type="ARBA" id="ARBA00022553"/>
    </source>
</evidence>
<proteinExistence type="predicted"/>
<keyword evidence="6" id="KW-0067">ATP-binding</keyword>
<dbReference type="GO" id="GO:0000155">
    <property type="term" value="F:phosphorelay sensor kinase activity"/>
    <property type="evidence" value="ECO:0007669"/>
    <property type="project" value="UniProtKB-UniRule"/>
</dbReference>
<dbReference type="InterPro" id="IPR036890">
    <property type="entry name" value="HATPase_C_sf"/>
</dbReference>
<dbReference type="CDD" id="cd16917">
    <property type="entry name" value="HATPase_UhpB-NarQ-NarX-like"/>
    <property type="match status" value="1"/>
</dbReference>
<dbReference type="PANTHER" id="PTHR24421">
    <property type="entry name" value="NITRATE/NITRITE SENSOR PROTEIN NARX-RELATED"/>
    <property type="match status" value="1"/>
</dbReference>
<dbReference type="InterPro" id="IPR003660">
    <property type="entry name" value="HAMP_dom"/>
</dbReference>
<dbReference type="InterPro" id="IPR016380">
    <property type="entry name" value="Sig_transdc_His_kin_NarX/NarQ"/>
</dbReference>
<keyword evidence="2" id="KW-0597">Phosphoprotein</keyword>
<evidence type="ECO:0000256" key="5">
    <source>
        <dbReference type="ARBA" id="ARBA00023012"/>
    </source>
</evidence>
<name>Q0HUB7_SHESR</name>
<comment type="subcellular location">
    <subcellularLocation>
        <location evidence="6">Cell inner membrane</location>
    </subcellularLocation>
    <subcellularLocation>
        <location evidence="1">Membrane</location>
    </subcellularLocation>
</comment>
<dbReference type="KEGG" id="shm:Shewmr7_2300"/>
<dbReference type="InterPro" id="IPR042295">
    <property type="entry name" value="NarX-like_N_sf"/>
</dbReference>
<evidence type="ECO:0000256" key="1">
    <source>
        <dbReference type="ARBA" id="ARBA00004370"/>
    </source>
</evidence>
<feature type="transmembrane region" description="Helical" evidence="7">
    <location>
        <begin position="142"/>
        <end position="162"/>
    </location>
</feature>
<keyword evidence="4 6" id="KW-0418">Kinase</keyword>
<accession>Q0HUB7</accession>
<keyword evidence="6" id="KW-0547">Nucleotide-binding</keyword>
<dbReference type="InterPro" id="IPR011712">
    <property type="entry name" value="Sig_transdc_His_kin_sub3_dim/P"/>
</dbReference>
<dbReference type="CDD" id="cd06225">
    <property type="entry name" value="HAMP"/>
    <property type="match status" value="1"/>
</dbReference>
<dbReference type="PIRSF" id="PIRSF003167">
    <property type="entry name" value="STHK_NarX/NarQ"/>
    <property type="match status" value="1"/>
</dbReference>
<dbReference type="SMART" id="SM00304">
    <property type="entry name" value="HAMP"/>
    <property type="match status" value="1"/>
</dbReference>
<dbReference type="NCBIfam" id="NF007896">
    <property type="entry name" value="PRK10600.1"/>
    <property type="match status" value="1"/>
</dbReference>
<dbReference type="InterPro" id="IPR003594">
    <property type="entry name" value="HATPase_dom"/>
</dbReference>
<dbReference type="Gene3D" id="1.20.5.1930">
    <property type="match status" value="1"/>
</dbReference>
<keyword evidence="5 6" id="KW-0902">Two-component regulatory system</keyword>
<evidence type="ECO:0000313" key="9">
    <source>
        <dbReference type="EMBL" id="ABI43288.1"/>
    </source>
</evidence>
<dbReference type="InterPro" id="IPR050482">
    <property type="entry name" value="Sensor_HK_TwoCompSys"/>
</dbReference>
<evidence type="ECO:0000259" key="8">
    <source>
        <dbReference type="PROSITE" id="PS50885"/>
    </source>
</evidence>
<dbReference type="GO" id="GO:0005524">
    <property type="term" value="F:ATP binding"/>
    <property type="evidence" value="ECO:0007669"/>
    <property type="project" value="UniProtKB-UniRule"/>
</dbReference>
<dbReference type="Pfam" id="PF02518">
    <property type="entry name" value="HATPase_c"/>
    <property type="match status" value="1"/>
</dbReference>
<evidence type="ECO:0000256" key="4">
    <source>
        <dbReference type="ARBA" id="ARBA00022777"/>
    </source>
</evidence>
<dbReference type="Pfam" id="PF07730">
    <property type="entry name" value="HisKA_3"/>
    <property type="match status" value="1"/>
</dbReference>
<organism evidence="9">
    <name type="scientific">Shewanella sp. (strain MR-7)</name>
    <dbReference type="NCBI Taxonomy" id="60481"/>
    <lineage>
        <taxon>Bacteria</taxon>
        <taxon>Pseudomonadati</taxon>
        <taxon>Pseudomonadota</taxon>
        <taxon>Gammaproteobacteria</taxon>
        <taxon>Alteromonadales</taxon>
        <taxon>Shewanellaceae</taxon>
        <taxon>Shewanella</taxon>
    </lineage>
</organism>
<evidence type="ECO:0000256" key="6">
    <source>
        <dbReference type="PIRNR" id="PIRNR003167"/>
    </source>
</evidence>
<gene>
    <name evidence="9" type="ordered locus">Shewmr7_2300</name>
</gene>
<dbReference type="GO" id="GO:0046983">
    <property type="term" value="F:protein dimerization activity"/>
    <property type="evidence" value="ECO:0007669"/>
    <property type="project" value="UniProtKB-UniRule"/>
</dbReference>
<keyword evidence="6" id="KW-0997">Cell inner membrane</keyword>
<dbReference type="HOGENOM" id="CLU_000445_20_10_6"/>
<feature type="domain" description="HAMP" evidence="8">
    <location>
        <begin position="160"/>
        <end position="213"/>
    </location>
</feature>
<dbReference type="Gene3D" id="1.20.120.960">
    <property type="entry name" value="Histidine kinase NarX, sensor domain"/>
    <property type="match status" value="1"/>
</dbReference>
<dbReference type="EMBL" id="CP000444">
    <property type="protein sequence ID" value="ABI43288.1"/>
    <property type="molecule type" value="Genomic_DNA"/>
</dbReference>
<dbReference type="PROSITE" id="PS50885">
    <property type="entry name" value="HAMP"/>
    <property type="match status" value="1"/>
</dbReference>
<dbReference type="Gene3D" id="3.30.565.10">
    <property type="entry name" value="Histidine kinase-like ATPase, C-terminal domain"/>
    <property type="match status" value="1"/>
</dbReference>
<evidence type="ECO:0000256" key="3">
    <source>
        <dbReference type="ARBA" id="ARBA00022679"/>
    </source>
</evidence>
<dbReference type="SMART" id="SM00387">
    <property type="entry name" value="HATPase_c"/>
    <property type="match status" value="1"/>
</dbReference>
<dbReference type="EC" id="2.7.13.3" evidence="6"/>
<dbReference type="AlphaFoldDB" id="Q0HUB7"/>
<dbReference type="Gene3D" id="1.10.8.500">
    <property type="entry name" value="HAMP domain in histidine kinase"/>
    <property type="match status" value="1"/>
</dbReference>